<dbReference type="EMBL" id="UGMS01000005">
    <property type="protein sequence ID" value="STW80560.1"/>
    <property type="molecule type" value="Genomic_DNA"/>
</dbReference>
<evidence type="ECO:0000313" key="1">
    <source>
        <dbReference type="EMBL" id="STW80560.1"/>
    </source>
</evidence>
<dbReference type="Proteomes" id="UP000254863">
    <property type="component" value="Unassembled WGS sequence"/>
</dbReference>
<sequence length="66" mass="7133">MLLSEGKSMRIFPASFLIMGATQLISGHWIKGSVFLLFQIVVISNINLLLNATQGLITLGTVAQNT</sequence>
<accession>A0A7H4PQ87</accession>
<organism evidence="1 2">
    <name type="scientific">Klebsiella michiganensis</name>
    <dbReference type="NCBI Taxonomy" id="1134687"/>
    <lineage>
        <taxon>Bacteria</taxon>
        <taxon>Pseudomonadati</taxon>
        <taxon>Pseudomonadota</taxon>
        <taxon>Gammaproteobacteria</taxon>
        <taxon>Enterobacterales</taxon>
        <taxon>Enterobacteriaceae</taxon>
        <taxon>Klebsiella/Raoultella group</taxon>
        <taxon>Klebsiella</taxon>
    </lineage>
</organism>
<name>A0A7H4PQ87_9ENTR</name>
<dbReference type="AlphaFoldDB" id="A0A7H4PQ87"/>
<gene>
    <name evidence="1" type="ORF">NCTC11685_07923</name>
</gene>
<protein>
    <submittedName>
        <fullName evidence="1">Uncharacterized protein</fullName>
    </submittedName>
</protein>
<comment type="caution">
    <text evidence="1">The sequence shown here is derived from an EMBL/GenBank/DDBJ whole genome shotgun (WGS) entry which is preliminary data.</text>
</comment>
<reference evidence="1 2" key="1">
    <citation type="submission" date="2018-06" db="EMBL/GenBank/DDBJ databases">
        <authorList>
            <consortium name="Pathogen Informatics"/>
            <person name="Doyle S."/>
        </authorList>
    </citation>
    <scope>NUCLEOTIDE SEQUENCE [LARGE SCALE GENOMIC DNA]</scope>
    <source>
        <strain evidence="1 2">NCTC11685</strain>
    </source>
</reference>
<proteinExistence type="predicted"/>
<evidence type="ECO:0000313" key="2">
    <source>
        <dbReference type="Proteomes" id="UP000254863"/>
    </source>
</evidence>